<evidence type="ECO:0000313" key="3">
    <source>
        <dbReference type="Proteomes" id="UP000270021"/>
    </source>
</evidence>
<dbReference type="PRINTS" id="PR00598">
    <property type="entry name" value="HTHMARR"/>
</dbReference>
<dbReference type="InterPro" id="IPR036388">
    <property type="entry name" value="WH-like_DNA-bd_sf"/>
</dbReference>
<reference evidence="2 3" key="1">
    <citation type="submission" date="2018-12" db="EMBL/GenBank/DDBJ databases">
        <title>Complete genome sequence of Flaviflexus salsibiostraticola KCTC 33148.</title>
        <authorList>
            <person name="Bae J.-W."/>
        </authorList>
    </citation>
    <scope>NUCLEOTIDE SEQUENCE [LARGE SCALE GENOMIC DNA]</scope>
    <source>
        <strain evidence="2 3">KCTC 33148</strain>
    </source>
</reference>
<dbReference type="Gene3D" id="1.10.10.10">
    <property type="entry name" value="Winged helix-like DNA-binding domain superfamily/Winged helix DNA-binding domain"/>
    <property type="match status" value="1"/>
</dbReference>
<dbReference type="SMART" id="SM00347">
    <property type="entry name" value="HTH_MARR"/>
    <property type="match status" value="1"/>
</dbReference>
<organism evidence="2 3">
    <name type="scientific">Flaviflexus salsibiostraticola</name>
    <dbReference type="NCBI Taxonomy" id="1282737"/>
    <lineage>
        <taxon>Bacteria</taxon>
        <taxon>Bacillati</taxon>
        <taxon>Actinomycetota</taxon>
        <taxon>Actinomycetes</taxon>
        <taxon>Actinomycetales</taxon>
        <taxon>Actinomycetaceae</taxon>
        <taxon>Flaviflexus</taxon>
    </lineage>
</organism>
<dbReference type="InterPro" id="IPR036390">
    <property type="entry name" value="WH_DNA-bd_sf"/>
</dbReference>
<dbReference type="InterPro" id="IPR039422">
    <property type="entry name" value="MarR/SlyA-like"/>
</dbReference>
<keyword evidence="3" id="KW-1185">Reference proteome</keyword>
<proteinExistence type="predicted"/>
<gene>
    <name evidence="2" type="ORF">EJO69_04390</name>
</gene>
<evidence type="ECO:0000259" key="1">
    <source>
        <dbReference type="PROSITE" id="PS50995"/>
    </source>
</evidence>
<dbReference type="Proteomes" id="UP000270021">
    <property type="component" value="Chromosome"/>
</dbReference>
<protein>
    <submittedName>
        <fullName evidence="2">MarR family transcriptional regulator</fullName>
    </submittedName>
</protein>
<dbReference type="Pfam" id="PF12802">
    <property type="entry name" value="MarR_2"/>
    <property type="match status" value="1"/>
</dbReference>
<evidence type="ECO:0000313" key="2">
    <source>
        <dbReference type="EMBL" id="AZN29631.1"/>
    </source>
</evidence>
<dbReference type="PROSITE" id="PS50995">
    <property type="entry name" value="HTH_MARR_2"/>
    <property type="match status" value="1"/>
</dbReference>
<feature type="domain" description="HTH marR-type" evidence="1">
    <location>
        <begin position="38"/>
        <end position="178"/>
    </location>
</feature>
<sequence length="191" mass="21519">MVNSKRATAQGRRVEMYAVGSNDPEGRLLDTSGVSESDIDQINRIMQAFSALRDAERAASEASAKYMALSETDMRALHFIIVSENQQRIVTASLLSGHLKISPATTTKLLDRLERGGHIIRKPHPTDRRSLQIQIAEETRSSAYETVGRLQSRRFHAAARLTPDEREVVIRFLHDMANEIDMKNADWAHHD</sequence>
<dbReference type="EMBL" id="CP034438">
    <property type="protein sequence ID" value="AZN29631.1"/>
    <property type="molecule type" value="Genomic_DNA"/>
</dbReference>
<dbReference type="PANTHER" id="PTHR33164:SF43">
    <property type="entry name" value="HTH-TYPE TRANSCRIPTIONAL REPRESSOR YETL"/>
    <property type="match status" value="1"/>
</dbReference>
<name>A0A3S8Z7W0_9ACTO</name>
<dbReference type="OrthoDB" id="162531at2"/>
<dbReference type="RefSeq" id="WP_126039671.1">
    <property type="nucleotide sequence ID" value="NZ_CP034438.1"/>
</dbReference>
<dbReference type="KEGG" id="fsl:EJO69_04390"/>
<dbReference type="SUPFAM" id="SSF46785">
    <property type="entry name" value="Winged helix' DNA-binding domain"/>
    <property type="match status" value="1"/>
</dbReference>
<dbReference type="GO" id="GO:0006950">
    <property type="term" value="P:response to stress"/>
    <property type="evidence" value="ECO:0007669"/>
    <property type="project" value="TreeGrafter"/>
</dbReference>
<dbReference type="InterPro" id="IPR000835">
    <property type="entry name" value="HTH_MarR-typ"/>
</dbReference>
<dbReference type="AlphaFoldDB" id="A0A3S8Z7W0"/>
<dbReference type="PANTHER" id="PTHR33164">
    <property type="entry name" value="TRANSCRIPTIONAL REGULATOR, MARR FAMILY"/>
    <property type="match status" value="1"/>
</dbReference>
<accession>A0A3S8Z7W0</accession>
<dbReference type="GO" id="GO:0003700">
    <property type="term" value="F:DNA-binding transcription factor activity"/>
    <property type="evidence" value="ECO:0007669"/>
    <property type="project" value="InterPro"/>
</dbReference>